<feature type="region of interest" description="Disordered" evidence="1">
    <location>
        <begin position="1"/>
        <end position="21"/>
    </location>
</feature>
<organism evidence="2 3">
    <name type="scientific">Babjeviella inositovora NRRL Y-12698</name>
    <dbReference type="NCBI Taxonomy" id="984486"/>
    <lineage>
        <taxon>Eukaryota</taxon>
        <taxon>Fungi</taxon>
        <taxon>Dikarya</taxon>
        <taxon>Ascomycota</taxon>
        <taxon>Saccharomycotina</taxon>
        <taxon>Pichiomycetes</taxon>
        <taxon>Serinales incertae sedis</taxon>
        <taxon>Babjeviella</taxon>
    </lineage>
</organism>
<evidence type="ECO:0008006" key="4">
    <source>
        <dbReference type="Google" id="ProtNLM"/>
    </source>
</evidence>
<dbReference type="InterPro" id="IPR007250">
    <property type="entry name" value="HSP9_HSP12"/>
</dbReference>
<keyword evidence="3" id="KW-1185">Reference proteome</keyword>
<evidence type="ECO:0000313" key="3">
    <source>
        <dbReference type="Proteomes" id="UP000094336"/>
    </source>
</evidence>
<feature type="region of interest" description="Disordered" evidence="1">
    <location>
        <begin position="37"/>
        <end position="63"/>
    </location>
</feature>
<dbReference type="RefSeq" id="XP_018982261.1">
    <property type="nucleotide sequence ID" value="XM_019132079.1"/>
</dbReference>
<evidence type="ECO:0000313" key="2">
    <source>
        <dbReference type="EMBL" id="ODQ76933.1"/>
    </source>
</evidence>
<dbReference type="PIRSF" id="PIRSF002590">
    <property type="entry name" value="HSP9/HSP12_fun"/>
    <property type="match status" value="1"/>
</dbReference>
<dbReference type="Gene3D" id="6.10.280.100">
    <property type="match status" value="1"/>
</dbReference>
<dbReference type="GeneID" id="30149932"/>
<evidence type="ECO:0000256" key="1">
    <source>
        <dbReference type="SAM" id="MobiDB-lite"/>
    </source>
</evidence>
<accession>A0A1E3QGV1</accession>
<dbReference type="STRING" id="984486.A0A1E3QGV1"/>
<sequence>MSQAGRQDFTDKVSAAVKPDSQKGIFEKAKDTIVGTADNAAGKAQPEEDKTAAQKVGDTVFGK</sequence>
<name>A0A1E3QGV1_9ASCO</name>
<dbReference type="Pfam" id="PF04119">
    <property type="entry name" value="HSP9_HSP12"/>
    <property type="match status" value="1"/>
</dbReference>
<reference evidence="3" key="1">
    <citation type="submission" date="2016-05" db="EMBL/GenBank/DDBJ databases">
        <title>Comparative genomics of biotechnologically important yeasts.</title>
        <authorList>
            <consortium name="DOE Joint Genome Institute"/>
            <person name="Riley R."/>
            <person name="Haridas S."/>
            <person name="Wolfe K.H."/>
            <person name="Lopes M.R."/>
            <person name="Hittinger C.T."/>
            <person name="Goker M."/>
            <person name="Salamov A."/>
            <person name="Wisecaver J."/>
            <person name="Long T.M."/>
            <person name="Aerts A.L."/>
            <person name="Barry K."/>
            <person name="Choi C."/>
            <person name="Clum A."/>
            <person name="Coughlan A.Y."/>
            <person name="Deshpande S."/>
            <person name="Douglass A.P."/>
            <person name="Hanson S.J."/>
            <person name="Klenk H.-P."/>
            <person name="Labutti K."/>
            <person name="Lapidus A."/>
            <person name="Lindquist E."/>
            <person name="Lipzen A."/>
            <person name="Meier-Kolthoff J.P."/>
            <person name="Ohm R.A."/>
            <person name="Otillar R.P."/>
            <person name="Pangilinan J."/>
            <person name="Peng Y."/>
            <person name="Rokas A."/>
            <person name="Rosa C.A."/>
            <person name="Scheuner C."/>
            <person name="Sibirny A.A."/>
            <person name="Slot J.C."/>
            <person name="Stielow J.B."/>
            <person name="Sun H."/>
            <person name="Kurtzman C.P."/>
            <person name="Blackwell M."/>
            <person name="Grigoriev I.V."/>
            <person name="Jeffries T.W."/>
        </authorList>
    </citation>
    <scope>NUCLEOTIDE SEQUENCE [LARGE SCALE GENOMIC DNA]</scope>
    <source>
        <strain evidence="3">NRRL Y-12698</strain>
    </source>
</reference>
<dbReference type="AlphaFoldDB" id="A0A1E3QGV1"/>
<dbReference type="Proteomes" id="UP000094336">
    <property type="component" value="Unassembled WGS sequence"/>
</dbReference>
<protein>
    <recommendedName>
        <fullName evidence="4">Heat shock protein 9/12</fullName>
    </recommendedName>
</protein>
<proteinExistence type="predicted"/>
<dbReference type="EMBL" id="KV454445">
    <property type="protein sequence ID" value="ODQ76933.1"/>
    <property type="molecule type" value="Genomic_DNA"/>
</dbReference>
<gene>
    <name evidence="2" type="ORF">BABINDRAFT_42567</name>
</gene>
<dbReference type="OrthoDB" id="2348401at2759"/>